<keyword evidence="9" id="KW-1185">Reference proteome</keyword>
<dbReference type="AlphaFoldDB" id="A0A1H4NND8"/>
<evidence type="ECO:0000256" key="6">
    <source>
        <dbReference type="SAM" id="Phobius"/>
    </source>
</evidence>
<evidence type="ECO:0000313" key="9">
    <source>
        <dbReference type="Proteomes" id="UP000182652"/>
    </source>
</evidence>
<keyword evidence="3 6" id="KW-0812">Transmembrane</keyword>
<name>A0A1H4NND8_9MICC</name>
<evidence type="ECO:0000256" key="1">
    <source>
        <dbReference type="ARBA" id="ARBA00004651"/>
    </source>
</evidence>
<feature type="transmembrane region" description="Helical" evidence="6">
    <location>
        <begin position="20"/>
        <end position="41"/>
    </location>
</feature>
<dbReference type="GO" id="GO:0005886">
    <property type="term" value="C:plasma membrane"/>
    <property type="evidence" value="ECO:0007669"/>
    <property type="project" value="UniProtKB-SubCell"/>
</dbReference>
<feature type="transmembrane region" description="Helical" evidence="6">
    <location>
        <begin position="363"/>
        <end position="385"/>
    </location>
</feature>
<gene>
    <name evidence="8" type="ORF">SAMN04489745_1707</name>
</gene>
<feature type="domain" description="Major facilitator superfamily (MFS) profile" evidence="7">
    <location>
        <begin position="234"/>
        <end position="431"/>
    </location>
</feature>
<dbReference type="Gene3D" id="1.20.1250.20">
    <property type="entry name" value="MFS general substrate transporter like domains"/>
    <property type="match status" value="1"/>
</dbReference>
<dbReference type="InterPro" id="IPR036259">
    <property type="entry name" value="MFS_trans_sf"/>
</dbReference>
<comment type="subcellular location">
    <subcellularLocation>
        <location evidence="1">Cell membrane</location>
        <topology evidence="1">Multi-pass membrane protein</topology>
    </subcellularLocation>
</comment>
<dbReference type="PANTHER" id="PTHR23513">
    <property type="entry name" value="INTEGRAL MEMBRANE EFFLUX PROTEIN-RELATED"/>
    <property type="match status" value="1"/>
</dbReference>
<dbReference type="EMBL" id="FNSN01000003">
    <property type="protein sequence ID" value="SEB96082.1"/>
    <property type="molecule type" value="Genomic_DNA"/>
</dbReference>
<keyword evidence="5 6" id="KW-0472">Membrane</keyword>
<feature type="transmembrane region" description="Helical" evidence="6">
    <location>
        <begin position="154"/>
        <end position="177"/>
    </location>
</feature>
<evidence type="ECO:0000256" key="3">
    <source>
        <dbReference type="ARBA" id="ARBA00022692"/>
    </source>
</evidence>
<dbReference type="Pfam" id="PF07690">
    <property type="entry name" value="MFS_1"/>
    <property type="match status" value="1"/>
</dbReference>
<feature type="transmembrane region" description="Helical" evidence="6">
    <location>
        <begin position="53"/>
        <end position="75"/>
    </location>
</feature>
<dbReference type="SUPFAM" id="SSF103473">
    <property type="entry name" value="MFS general substrate transporter"/>
    <property type="match status" value="1"/>
</dbReference>
<feature type="transmembrane region" description="Helical" evidence="6">
    <location>
        <begin position="271"/>
        <end position="289"/>
    </location>
</feature>
<evidence type="ECO:0000256" key="4">
    <source>
        <dbReference type="ARBA" id="ARBA00022989"/>
    </source>
</evidence>
<sequence>MSDARGSVLRIPRFRRLLQVMSATVFAEFLLESVVYCWIVAATAADPGVRSLLLGSYVVLSTIPRIFGAAAMGVFSDSLGAALSLRISTAARAGLAAVAVAGASLGRAEVPVVAVILFALVVACSTANQLFTAARAKAVQRFVPQEQRGHASSLSMTVLTGLSIVAASLGPFAFSLAGLEVCLLLITGLFAVGAALAFAGFSRNGRGDDLPPSTRLGFLTALVEGWKATWTVRRLRVVLLGSVLYGVPLGVNNVALVLLWVDTKGGTLIDYGIGSSLFGVGGFVGAVAAHRLVNRGDLHRLFAASLGALGISYALLAWTPDHVVSFGLMFASGFVFSLYAVVQSPILLEAAPPELTGRVVSTTASVAALSSLVAAAVVSLLFALPGAGDSLVPWAVCLGGAVTVLGGALLLFRGRDMGEPAPGAVASLREN</sequence>
<feature type="transmembrane region" description="Helical" evidence="6">
    <location>
        <begin position="112"/>
        <end position="133"/>
    </location>
</feature>
<reference evidence="8 9" key="1">
    <citation type="submission" date="2016-10" db="EMBL/GenBank/DDBJ databases">
        <authorList>
            <person name="de Groot N.N."/>
        </authorList>
    </citation>
    <scope>NUCLEOTIDE SEQUENCE [LARGE SCALE GENOMIC DNA]</scope>
    <source>
        <strain evidence="8 9">DSM 10495</strain>
    </source>
</reference>
<dbReference type="STRING" id="156980.SAMN04489745_1707"/>
<protein>
    <submittedName>
        <fullName evidence="8">Major Facilitator Superfamily protein</fullName>
    </submittedName>
</protein>
<organism evidence="8 9">
    <name type="scientific">Arthrobacter woluwensis</name>
    <dbReference type="NCBI Taxonomy" id="156980"/>
    <lineage>
        <taxon>Bacteria</taxon>
        <taxon>Bacillati</taxon>
        <taxon>Actinomycetota</taxon>
        <taxon>Actinomycetes</taxon>
        <taxon>Micrococcales</taxon>
        <taxon>Micrococcaceae</taxon>
        <taxon>Arthrobacter</taxon>
    </lineage>
</organism>
<keyword evidence="4 6" id="KW-1133">Transmembrane helix</keyword>
<feature type="transmembrane region" description="Helical" evidence="6">
    <location>
        <begin position="87"/>
        <end position="106"/>
    </location>
</feature>
<keyword evidence="2" id="KW-1003">Cell membrane</keyword>
<dbReference type="InterPro" id="IPR020846">
    <property type="entry name" value="MFS_dom"/>
</dbReference>
<dbReference type="GO" id="GO:0022857">
    <property type="term" value="F:transmembrane transporter activity"/>
    <property type="evidence" value="ECO:0007669"/>
    <property type="project" value="InterPro"/>
</dbReference>
<evidence type="ECO:0000256" key="5">
    <source>
        <dbReference type="ARBA" id="ARBA00023136"/>
    </source>
</evidence>
<accession>A0A1H4NND8</accession>
<dbReference type="PROSITE" id="PS50850">
    <property type="entry name" value="MFS"/>
    <property type="match status" value="1"/>
</dbReference>
<proteinExistence type="predicted"/>
<feature type="transmembrane region" description="Helical" evidence="6">
    <location>
        <begin position="324"/>
        <end position="342"/>
    </location>
</feature>
<feature type="transmembrane region" description="Helical" evidence="6">
    <location>
        <begin position="237"/>
        <end position="259"/>
    </location>
</feature>
<evidence type="ECO:0000259" key="7">
    <source>
        <dbReference type="PROSITE" id="PS50850"/>
    </source>
</evidence>
<dbReference type="RefSeq" id="WP_066210707.1">
    <property type="nucleotide sequence ID" value="NZ_FNSN01000003.1"/>
</dbReference>
<dbReference type="InterPro" id="IPR011701">
    <property type="entry name" value="MFS"/>
</dbReference>
<feature type="transmembrane region" description="Helical" evidence="6">
    <location>
        <begin position="183"/>
        <end position="201"/>
    </location>
</feature>
<evidence type="ECO:0000313" key="8">
    <source>
        <dbReference type="EMBL" id="SEB96082.1"/>
    </source>
</evidence>
<evidence type="ECO:0000256" key="2">
    <source>
        <dbReference type="ARBA" id="ARBA00022475"/>
    </source>
</evidence>
<dbReference type="Proteomes" id="UP000182652">
    <property type="component" value="Unassembled WGS sequence"/>
</dbReference>
<feature type="transmembrane region" description="Helical" evidence="6">
    <location>
        <begin position="301"/>
        <end position="318"/>
    </location>
</feature>
<dbReference type="PANTHER" id="PTHR23513:SF11">
    <property type="entry name" value="STAPHYLOFERRIN A TRANSPORTER"/>
    <property type="match status" value="1"/>
</dbReference>
<feature type="transmembrane region" description="Helical" evidence="6">
    <location>
        <begin position="391"/>
        <end position="412"/>
    </location>
</feature>